<proteinExistence type="predicted"/>
<name>A0AAW8PZU4_VIBPH</name>
<evidence type="ECO:0000313" key="1">
    <source>
        <dbReference type="EMBL" id="MDS1820945.1"/>
    </source>
</evidence>
<accession>A0AAW8PZU4</accession>
<dbReference type="Proteomes" id="UP001253193">
    <property type="component" value="Unassembled WGS sequence"/>
</dbReference>
<sequence length="153" mass="17236">MEKIKDLMMRSAKGAGIPDKIELPQGSGMRLRFLMSGRLMMPLAIMLTNINHYRAFGKELIHIEGGIIPDGELPFGCRIEGDIDLNLTAYPIGYILIAITSTFNDLKPYILNGKIEELTLLWKNKVEKASRGKKTLSIKDYADLPPLKQMKKM</sequence>
<dbReference type="RefSeq" id="WP_311019729.1">
    <property type="nucleotide sequence ID" value="NZ_JAUHGG010000003.1"/>
</dbReference>
<reference evidence="1" key="1">
    <citation type="submission" date="2023-06" db="EMBL/GenBank/DDBJ databases">
        <title>Genomic Diversity of Vibrio spp. and Metagenomic Analysis of Pathogens in Florida Gulf Coastal Waters Following Hurricane Ian.</title>
        <authorList>
            <person name="Brumfield K.D."/>
        </authorList>
    </citation>
    <scope>NUCLEOTIDE SEQUENCE</scope>
    <source>
        <strain evidence="1">WBS2B-138</strain>
    </source>
</reference>
<evidence type="ECO:0000313" key="2">
    <source>
        <dbReference type="Proteomes" id="UP001253193"/>
    </source>
</evidence>
<comment type="caution">
    <text evidence="1">The sequence shown here is derived from an EMBL/GenBank/DDBJ whole genome shotgun (WGS) entry which is preliminary data.</text>
</comment>
<organism evidence="1 2">
    <name type="scientific">Vibrio parahaemolyticus</name>
    <dbReference type="NCBI Taxonomy" id="670"/>
    <lineage>
        <taxon>Bacteria</taxon>
        <taxon>Pseudomonadati</taxon>
        <taxon>Pseudomonadota</taxon>
        <taxon>Gammaproteobacteria</taxon>
        <taxon>Vibrionales</taxon>
        <taxon>Vibrionaceae</taxon>
        <taxon>Vibrio</taxon>
    </lineage>
</organism>
<dbReference type="AlphaFoldDB" id="A0AAW8PZU4"/>
<protein>
    <submittedName>
        <fullName evidence="1">Uncharacterized protein</fullName>
    </submittedName>
</protein>
<dbReference type="EMBL" id="JAUHGG010000003">
    <property type="protein sequence ID" value="MDS1820945.1"/>
    <property type="molecule type" value="Genomic_DNA"/>
</dbReference>
<gene>
    <name evidence="1" type="ORF">QX249_09775</name>
</gene>